<organism evidence="1 2">
    <name type="scientific">Paenibacillus pini JCM 16418</name>
    <dbReference type="NCBI Taxonomy" id="1236976"/>
    <lineage>
        <taxon>Bacteria</taxon>
        <taxon>Bacillati</taxon>
        <taxon>Bacillota</taxon>
        <taxon>Bacilli</taxon>
        <taxon>Bacillales</taxon>
        <taxon>Paenibacillaceae</taxon>
        <taxon>Paenibacillus</taxon>
    </lineage>
</organism>
<dbReference type="AlphaFoldDB" id="W7YIK0"/>
<dbReference type="EMBL" id="BAVZ01000033">
    <property type="protein sequence ID" value="GAF10725.1"/>
    <property type="molecule type" value="Genomic_DNA"/>
</dbReference>
<protein>
    <submittedName>
        <fullName evidence="1">Phage replicative DNA helicase</fullName>
    </submittedName>
</protein>
<dbReference type="GO" id="GO:0004386">
    <property type="term" value="F:helicase activity"/>
    <property type="evidence" value="ECO:0007669"/>
    <property type="project" value="UniProtKB-KW"/>
</dbReference>
<sequence length="504" mass="58573">MPSEVHESLFVGSLWKNPNLYSKYKSHTVKKETFTKATWYFYYDIGKEMYNSGIRLFEDTAVYSFLVSRPDEFGKESLIETYNKYKGYQTIHELMEESSIENANDDFHFSEIQKYESLRNMQKDNLLNIHSKEFIKKLADMSLQQLHTYCQHKFKTAFSHVNSGEVVIYNLTEDMIQMVEELDLGEEVGLPLYESPRLTKKINGQKLGNLMYLVLSSGVGKSSIVTEKFVLSIFDHNVKALNPDSGLSFEKAMIFVNEEGKKRWQARLLATVASRILHKPIPRDVVNKGKFSKETKATLLEAAKWLTQNQPDFIKLVVLKKYRIEDVISNIELHRPLGYKHIYFDTFKPDLSKQNVDRWLAFSNSAQDLHDCIKEENYNCAALATVQMKIGKEFRYIDLDSIGKSPEIVEVAAVVMAGRLIFADEYQGMKKALFCYNWEKNDFDGKWHKKEYELDPEKKYLILFLPKNREGSEDEQIVFEVISDLNIWKEVAFVQVPNNGSDKK</sequence>
<evidence type="ECO:0000313" key="1">
    <source>
        <dbReference type="EMBL" id="GAF10725.1"/>
    </source>
</evidence>
<gene>
    <name evidence="1" type="ORF">JCM16418_4944</name>
</gene>
<comment type="caution">
    <text evidence="1">The sequence shown here is derived from an EMBL/GenBank/DDBJ whole genome shotgun (WGS) entry which is preliminary data.</text>
</comment>
<dbReference type="eggNOG" id="COG0305">
    <property type="taxonomic scope" value="Bacteria"/>
</dbReference>
<keyword evidence="2" id="KW-1185">Reference proteome</keyword>
<proteinExistence type="predicted"/>
<evidence type="ECO:0000313" key="2">
    <source>
        <dbReference type="Proteomes" id="UP000019364"/>
    </source>
</evidence>
<dbReference type="Proteomes" id="UP000019364">
    <property type="component" value="Unassembled WGS sequence"/>
</dbReference>
<keyword evidence="1" id="KW-0347">Helicase</keyword>
<accession>W7YIK0</accession>
<keyword evidence="1" id="KW-0067">ATP-binding</keyword>
<keyword evidence="1" id="KW-0547">Nucleotide-binding</keyword>
<dbReference type="STRING" id="1236976.JCM16418_4944"/>
<reference evidence="1 2" key="1">
    <citation type="journal article" date="2014" name="Genome Announc.">
        <title>Draft Genome Sequence of Paenibacillus pini JCM 16418T, Isolated from the Rhizosphere of Pine Tree.</title>
        <authorList>
            <person name="Yuki M."/>
            <person name="Oshima K."/>
            <person name="Suda W."/>
            <person name="Oshida Y."/>
            <person name="Kitamura K."/>
            <person name="Iida Y."/>
            <person name="Hattori M."/>
            <person name="Ohkuma M."/>
        </authorList>
    </citation>
    <scope>NUCLEOTIDE SEQUENCE [LARGE SCALE GENOMIC DNA]</scope>
    <source>
        <strain evidence="1 2">JCM 16418</strain>
    </source>
</reference>
<dbReference type="Gene3D" id="3.40.50.300">
    <property type="entry name" value="P-loop containing nucleotide triphosphate hydrolases"/>
    <property type="match status" value="1"/>
</dbReference>
<dbReference type="InterPro" id="IPR027417">
    <property type="entry name" value="P-loop_NTPase"/>
</dbReference>
<keyword evidence="1" id="KW-0378">Hydrolase</keyword>
<name>W7YIK0_9BACL</name>